<keyword evidence="2" id="KW-1185">Reference proteome</keyword>
<organism evidence="1 2">
    <name type="scientific">Bonamia ostreae</name>
    <dbReference type="NCBI Taxonomy" id="126728"/>
    <lineage>
        <taxon>Eukaryota</taxon>
        <taxon>Sar</taxon>
        <taxon>Rhizaria</taxon>
        <taxon>Endomyxa</taxon>
        <taxon>Ascetosporea</taxon>
        <taxon>Haplosporida</taxon>
        <taxon>Bonamia</taxon>
    </lineage>
</organism>
<gene>
    <name evidence="1" type="ORF">MHBO_004228</name>
</gene>
<evidence type="ECO:0000313" key="2">
    <source>
        <dbReference type="Proteomes" id="UP001439008"/>
    </source>
</evidence>
<dbReference type="Proteomes" id="UP001439008">
    <property type="component" value="Unassembled WGS sequence"/>
</dbReference>
<dbReference type="EMBL" id="JBDODL010003474">
    <property type="protein sequence ID" value="MES1922705.1"/>
    <property type="molecule type" value="Genomic_DNA"/>
</dbReference>
<evidence type="ECO:0000313" key="1">
    <source>
        <dbReference type="EMBL" id="MES1922705.1"/>
    </source>
</evidence>
<accession>A0ABV2ASQ6</accession>
<reference evidence="1 2" key="1">
    <citation type="journal article" date="2024" name="BMC Biol.">
        <title>Comparative genomics of Ascetosporea gives new insight into the evolutionary basis for animal parasitism in Rhizaria.</title>
        <authorList>
            <person name="Hiltunen Thoren M."/>
            <person name="Onut-Brannstrom I."/>
            <person name="Alfjorden A."/>
            <person name="Peckova H."/>
            <person name="Swords F."/>
            <person name="Hooper C."/>
            <person name="Holzer A.S."/>
            <person name="Bass D."/>
            <person name="Burki F."/>
        </authorList>
    </citation>
    <scope>NUCLEOTIDE SEQUENCE [LARGE SCALE GENOMIC DNA]</scope>
    <source>
        <strain evidence="1">20-A016</strain>
    </source>
</reference>
<comment type="caution">
    <text evidence="1">The sequence shown here is derived from an EMBL/GenBank/DDBJ whole genome shotgun (WGS) entry which is preliminary data.</text>
</comment>
<sequence>MVSDKKRELVRELLKFRGNYKQQNEENTVNGFKIRVWTKKSQVLYDCSCNGRIPSLVITETVKNVKKIKEHMKKHDPVKFKCALCNKKFDLNHFQLNAHMKIHKKGKNC</sequence>
<protein>
    <recommendedName>
        <fullName evidence="3">C2H2-type domain-containing protein</fullName>
    </recommendedName>
</protein>
<feature type="non-terminal residue" evidence="1">
    <location>
        <position position="109"/>
    </location>
</feature>
<proteinExistence type="predicted"/>
<name>A0ABV2ASQ6_9EUKA</name>
<dbReference type="Gene3D" id="3.30.160.60">
    <property type="entry name" value="Classic Zinc Finger"/>
    <property type="match status" value="1"/>
</dbReference>
<evidence type="ECO:0008006" key="3">
    <source>
        <dbReference type="Google" id="ProtNLM"/>
    </source>
</evidence>